<dbReference type="Proteomes" id="UP001214666">
    <property type="component" value="Chromosome"/>
</dbReference>
<protein>
    <submittedName>
        <fullName evidence="1">Uncharacterized protein</fullName>
    </submittedName>
</protein>
<dbReference type="AlphaFoldDB" id="A0AAX3P2V7"/>
<organism evidence="1 2">
    <name type="scientific">Aeromonas hydrophila</name>
    <dbReference type="NCBI Taxonomy" id="644"/>
    <lineage>
        <taxon>Bacteria</taxon>
        <taxon>Pseudomonadati</taxon>
        <taxon>Pseudomonadota</taxon>
        <taxon>Gammaproteobacteria</taxon>
        <taxon>Aeromonadales</taxon>
        <taxon>Aeromonadaceae</taxon>
        <taxon>Aeromonas</taxon>
    </lineage>
</organism>
<evidence type="ECO:0000313" key="2">
    <source>
        <dbReference type="Proteomes" id="UP001214666"/>
    </source>
</evidence>
<reference evidence="1" key="1">
    <citation type="submission" date="2023-02" db="EMBL/GenBank/DDBJ databases">
        <title>The sequence of Aeromonas hydrophila K533.</title>
        <authorList>
            <person name="Luo X."/>
        </authorList>
    </citation>
    <scope>NUCLEOTIDE SEQUENCE</scope>
    <source>
        <strain evidence="1">K533</strain>
    </source>
</reference>
<name>A0AAX3P2V7_AERHY</name>
<dbReference type="RefSeq" id="WP_275115595.1">
    <property type="nucleotide sequence ID" value="NZ_CP118942.1"/>
</dbReference>
<sequence>MKLSIQITPEMRIRLMHAQSLDIEVPDSIVQEQYGINANTHRAIVLESIIATLEQEGSGAIEVDGRRYVSTAHLADLAASLRQLNTSGDAH</sequence>
<dbReference type="EMBL" id="CP118942">
    <property type="protein sequence ID" value="WEE25223.1"/>
    <property type="molecule type" value="Genomic_DNA"/>
</dbReference>
<accession>A0AAX3P2V7</accession>
<evidence type="ECO:0000313" key="1">
    <source>
        <dbReference type="EMBL" id="WEE25223.1"/>
    </source>
</evidence>
<proteinExistence type="predicted"/>
<gene>
    <name evidence="1" type="ORF">PY771_16370</name>
</gene>